<gene>
    <name evidence="1" type="ORF">BPOR_0275g00080</name>
</gene>
<sequence>MELQSLGITRPELLTFSPSHLLRPQGHIQPSFTCDCDSPNCEEESGWPLKAIGNGDAATYVKCGEGDANADKDSLEVMIKYEEKLRGKSPLSASVMFNIRLSCAGWKSRTKWNFVGECSSY</sequence>
<keyword evidence="2" id="KW-1185">Reference proteome</keyword>
<evidence type="ECO:0000313" key="1">
    <source>
        <dbReference type="EMBL" id="TGO86805.1"/>
    </source>
</evidence>
<reference evidence="1 2" key="1">
    <citation type="submission" date="2017-12" db="EMBL/GenBank/DDBJ databases">
        <title>Comparative genomics of Botrytis spp.</title>
        <authorList>
            <person name="Valero-Jimenez C.A."/>
            <person name="Tapia P."/>
            <person name="Veloso J."/>
            <person name="Silva-Moreno E."/>
            <person name="Staats M."/>
            <person name="Valdes J.H."/>
            <person name="Van Kan J.A.L."/>
        </authorList>
    </citation>
    <scope>NUCLEOTIDE SEQUENCE [LARGE SCALE GENOMIC DNA]</scope>
    <source>
        <strain evidence="1 2">MUCL3349</strain>
    </source>
</reference>
<dbReference type="EMBL" id="PQXO01000274">
    <property type="protein sequence ID" value="TGO86805.1"/>
    <property type="molecule type" value="Genomic_DNA"/>
</dbReference>
<dbReference type="STRING" id="87229.A0A4Z1KT30"/>
<dbReference type="AlphaFoldDB" id="A0A4Z1KT30"/>
<proteinExistence type="predicted"/>
<name>A0A4Z1KT30_9HELO</name>
<dbReference type="Proteomes" id="UP000297280">
    <property type="component" value="Unassembled WGS sequence"/>
</dbReference>
<comment type="caution">
    <text evidence="1">The sequence shown here is derived from an EMBL/GenBank/DDBJ whole genome shotgun (WGS) entry which is preliminary data.</text>
</comment>
<evidence type="ECO:0000313" key="2">
    <source>
        <dbReference type="Proteomes" id="UP000297280"/>
    </source>
</evidence>
<protein>
    <submittedName>
        <fullName evidence="1">Uncharacterized protein</fullName>
    </submittedName>
</protein>
<accession>A0A4Z1KT30</accession>
<organism evidence="1 2">
    <name type="scientific">Botrytis porri</name>
    <dbReference type="NCBI Taxonomy" id="87229"/>
    <lineage>
        <taxon>Eukaryota</taxon>
        <taxon>Fungi</taxon>
        <taxon>Dikarya</taxon>
        <taxon>Ascomycota</taxon>
        <taxon>Pezizomycotina</taxon>
        <taxon>Leotiomycetes</taxon>
        <taxon>Helotiales</taxon>
        <taxon>Sclerotiniaceae</taxon>
        <taxon>Botrytis</taxon>
    </lineage>
</organism>